<dbReference type="VEuPathDB" id="AmoebaDB:ACA1_138940"/>
<feature type="compositionally biased region" description="Basic residues" evidence="2">
    <location>
        <begin position="446"/>
        <end position="469"/>
    </location>
</feature>
<dbReference type="AlphaFoldDB" id="L8GMK3"/>
<feature type="compositionally biased region" description="Polar residues" evidence="2">
    <location>
        <begin position="55"/>
        <end position="67"/>
    </location>
</feature>
<dbReference type="GeneID" id="14914781"/>
<feature type="compositionally biased region" description="Polar residues" evidence="2">
    <location>
        <begin position="344"/>
        <end position="360"/>
    </location>
</feature>
<feature type="compositionally biased region" description="Basic and acidic residues" evidence="2">
    <location>
        <begin position="487"/>
        <end position="505"/>
    </location>
</feature>
<keyword evidence="1" id="KW-0804">Transcription</keyword>
<protein>
    <recommendedName>
        <fullName evidence="3">HTH HARE-type domain-containing protein</fullName>
    </recommendedName>
</protein>
<dbReference type="InterPro" id="IPR007759">
    <property type="entry name" value="Asxl_HARE-HTH"/>
</dbReference>
<evidence type="ECO:0000313" key="5">
    <source>
        <dbReference type="Proteomes" id="UP000011083"/>
    </source>
</evidence>
<feature type="compositionally biased region" description="Low complexity" evidence="2">
    <location>
        <begin position="381"/>
        <end position="394"/>
    </location>
</feature>
<dbReference type="Proteomes" id="UP000011083">
    <property type="component" value="Unassembled WGS sequence"/>
</dbReference>
<feature type="region of interest" description="Disordered" evidence="2">
    <location>
        <begin position="54"/>
        <end position="244"/>
    </location>
</feature>
<feature type="compositionally biased region" description="Acidic residues" evidence="2">
    <location>
        <begin position="430"/>
        <end position="442"/>
    </location>
</feature>
<organism evidence="4 5">
    <name type="scientific">Acanthamoeba castellanii (strain ATCC 30010 / Neff)</name>
    <dbReference type="NCBI Taxonomy" id="1257118"/>
    <lineage>
        <taxon>Eukaryota</taxon>
        <taxon>Amoebozoa</taxon>
        <taxon>Discosea</taxon>
        <taxon>Longamoebia</taxon>
        <taxon>Centramoebida</taxon>
        <taxon>Acanthamoebidae</taxon>
        <taxon>Acanthamoeba</taxon>
    </lineage>
</organism>
<sequence>MNVQHGHKIYLQNLDEEGRMVLVNDKPLSGDPMEITHGDKINFENCVVLVYETDPNATQPDDGSPNNGHGGTEPLEDSLTGSEVGAGEEEDDEGAEEGLGEEEGESEEGEEEDAEGREEEEDDEEDEEGEEESMEDVEGGKHDSGGMEGITAAAEEAAAAAQLSRKRKSDYLQSGDIDPEAEPDADGGSGDNTATAANNLNGQPHTGPDGLSVALKLPPTTTTTSTTEDATQPEEGASVAEDNSRFRHLTLDRILSEGLVGEGSVGHVEIVKDSTNALCLLMRFPNALRSERGRQLAVGLPDLSGDLEEARNAARQRAALPHAKRLKQEPARVGGTAMRPGASRISTATRPTAGTRTITAGASRVLPPNKRLTAAGSTSKSSQATTTGRTTANSAAAALNARQRVIVGKKKAAAAALNAHRAEEAAISEADQEEDDNYEDEGNVGSKKKKHNNNIKLKPKKSGGKKQHISAKGTLLWSAEKVLREEKKPMKASEIISKGREKDSKGAANSLVGRFSTSIRQDPNSPFIRVASATYGLKEYAHLSSYKNYVETSPEQ</sequence>
<gene>
    <name evidence="4" type="ORF">ACA1_138940</name>
</gene>
<dbReference type="EMBL" id="KB008066">
    <property type="protein sequence ID" value="ELR14207.1"/>
    <property type="molecule type" value="Genomic_DNA"/>
</dbReference>
<name>L8GMK3_ACACF</name>
<dbReference type="KEGG" id="acan:ACA1_138940"/>
<dbReference type="Pfam" id="PF05066">
    <property type="entry name" value="HARE-HTH"/>
    <property type="match status" value="1"/>
</dbReference>
<feature type="region of interest" description="Disordered" evidence="2">
    <location>
        <begin position="487"/>
        <end position="508"/>
    </location>
</feature>
<feature type="region of interest" description="Disordered" evidence="2">
    <location>
        <begin position="323"/>
        <end position="394"/>
    </location>
</feature>
<feature type="compositionally biased region" description="Acidic residues" evidence="2">
    <location>
        <begin position="86"/>
        <end position="137"/>
    </location>
</feature>
<dbReference type="PROSITE" id="PS51913">
    <property type="entry name" value="HTH_HARE"/>
    <property type="match status" value="1"/>
</dbReference>
<evidence type="ECO:0000259" key="3">
    <source>
        <dbReference type="PROSITE" id="PS51913"/>
    </source>
</evidence>
<feature type="compositionally biased region" description="Low complexity" evidence="2">
    <location>
        <begin position="152"/>
        <end position="161"/>
    </location>
</feature>
<accession>L8GMK3</accession>
<evidence type="ECO:0000256" key="1">
    <source>
        <dbReference type="ARBA" id="ARBA00023163"/>
    </source>
</evidence>
<dbReference type="GO" id="GO:0006355">
    <property type="term" value="P:regulation of DNA-templated transcription"/>
    <property type="evidence" value="ECO:0007669"/>
    <property type="project" value="InterPro"/>
</dbReference>
<evidence type="ECO:0000256" key="2">
    <source>
        <dbReference type="SAM" id="MobiDB-lite"/>
    </source>
</evidence>
<feature type="compositionally biased region" description="Polar residues" evidence="2">
    <location>
        <begin position="191"/>
        <end position="204"/>
    </location>
</feature>
<feature type="region of interest" description="Disordered" evidence="2">
    <location>
        <begin position="425"/>
        <end position="471"/>
    </location>
</feature>
<keyword evidence="5" id="KW-1185">Reference proteome</keyword>
<dbReference type="RefSeq" id="XP_004336220.1">
    <property type="nucleotide sequence ID" value="XM_004336172.1"/>
</dbReference>
<proteinExistence type="predicted"/>
<feature type="domain" description="HTH HARE-type" evidence="3">
    <location>
        <begin position="473"/>
        <end position="540"/>
    </location>
</feature>
<reference evidence="4 5" key="1">
    <citation type="journal article" date="2013" name="Genome Biol.">
        <title>Genome of Acanthamoeba castellanii highlights extensive lateral gene transfer and early evolution of tyrosine kinase signaling.</title>
        <authorList>
            <person name="Clarke M."/>
            <person name="Lohan A.J."/>
            <person name="Liu B."/>
            <person name="Lagkouvardos I."/>
            <person name="Roy S."/>
            <person name="Zafar N."/>
            <person name="Bertelli C."/>
            <person name="Schilde C."/>
            <person name="Kianianmomeni A."/>
            <person name="Burglin T.R."/>
            <person name="Frech C."/>
            <person name="Turcotte B."/>
            <person name="Kopec K.O."/>
            <person name="Synnott J.M."/>
            <person name="Choo C."/>
            <person name="Paponov I."/>
            <person name="Finkler A."/>
            <person name="Soon Heng Tan C."/>
            <person name="Hutchins A.P."/>
            <person name="Weinmeier T."/>
            <person name="Rattei T."/>
            <person name="Chu J.S."/>
            <person name="Gimenez G."/>
            <person name="Irimia M."/>
            <person name="Rigden D.J."/>
            <person name="Fitzpatrick D.A."/>
            <person name="Lorenzo-Morales J."/>
            <person name="Bateman A."/>
            <person name="Chiu C.H."/>
            <person name="Tang P."/>
            <person name="Hegemann P."/>
            <person name="Fromm H."/>
            <person name="Raoult D."/>
            <person name="Greub G."/>
            <person name="Miranda-Saavedra D."/>
            <person name="Chen N."/>
            <person name="Nash P."/>
            <person name="Ginger M.L."/>
            <person name="Horn M."/>
            <person name="Schaap P."/>
            <person name="Caler L."/>
            <person name="Loftus B."/>
        </authorList>
    </citation>
    <scope>NUCLEOTIDE SEQUENCE [LARGE SCALE GENOMIC DNA]</scope>
    <source>
        <strain evidence="4 5">Neff</strain>
    </source>
</reference>
<evidence type="ECO:0000313" key="4">
    <source>
        <dbReference type="EMBL" id="ELR14207.1"/>
    </source>
</evidence>